<feature type="domain" description="Glycosyltransferase 2-like" evidence="1">
    <location>
        <begin position="9"/>
        <end position="168"/>
    </location>
</feature>
<dbReference type="AlphaFoldDB" id="A0A5M6DHL1"/>
<gene>
    <name evidence="2" type="ORF">F0145_13790</name>
</gene>
<dbReference type="RefSeq" id="WP_150089005.1">
    <property type="nucleotide sequence ID" value="NZ_VWSF01000010.1"/>
</dbReference>
<evidence type="ECO:0000313" key="2">
    <source>
        <dbReference type="EMBL" id="KAA5544755.1"/>
    </source>
</evidence>
<keyword evidence="2" id="KW-0808">Transferase</keyword>
<dbReference type="Proteomes" id="UP000323426">
    <property type="component" value="Unassembled WGS sequence"/>
</dbReference>
<comment type="caution">
    <text evidence="2">The sequence shown here is derived from an EMBL/GenBank/DDBJ whole genome shotgun (WGS) entry which is preliminary data.</text>
</comment>
<reference evidence="2 3" key="1">
    <citation type="submission" date="2019-09" db="EMBL/GenBank/DDBJ databases">
        <title>Genome sequence and assembly of Adhaeribacter sp.</title>
        <authorList>
            <person name="Chhetri G."/>
        </authorList>
    </citation>
    <scope>NUCLEOTIDE SEQUENCE [LARGE SCALE GENOMIC DNA]</scope>
    <source>
        <strain evidence="2 3">DK36</strain>
    </source>
</reference>
<dbReference type="Pfam" id="PF00535">
    <property type="entry name" value="Glycos_transf_2"/>
    <property type="match status" value="1"/>
</dbReference>
<proteinExistence type="predicted"/>
<dbReference type="InterPro" id="IPR050834">
    <property type="entry name" value="Glycosyltransf_2"/>
</dbReference>
<dbReference type="InterPro" id="IPR001173">
    <property type="entry name" value="Glyco_trans_2-like"/>
</dbReference>
<evidence type="ECO:0000313" key="3">
    <source>
        <dbReference type="Proteomes" id="UP000323426"/>
    </source>
</evidence>
<dbReference type="Gene3D" id="3.90.550.10">
    <property type="entry name" value="Spore Coat Polysaccharide Biosynthesis Protein SpsA, Chain A"/>
    <property type="match status" value="1"/>
</dbReference>
<keyword evidence="3" id="KW-1185">Reference proteome</keyword>
<accession>A0A5M6DHL1</accession>
<dbReference type="SUPFAM" id="SSF53448">
    <property type="entry name" value="Nucleotide-diphospho-sugar transferases"/>
    <property type="match status" value="1"/>
</dbReference>
<name>A0A5M6DHL1_9BACT</name>
<sequence length="305" mass="35353">MEFSKPLITIITPTYNRAHIIERAIDSVLKQTFEDYEYLIIDDGSKDNTLELVRNYTDRDPRIKFHSHEYNQGQNAALNTGLFKAKGKYIAFLDSDDEWLPNYLEKQLNEFLLDPEVGCSYCWAGYLDNGVLKTSRKYSIKGYLYKEALEQGYICNPTSLMVRKESLDVLGGFNLEFITCQDDDVCLRLAKINKFALIKEALVIIHNDAGNQTITNRHVYANDWLKLFNKYEKEILEYCGPKTLSKHYTKASLLFLKIYNKETSREIINKALRYQKNPKALSVWASTFLPTPILKTVLNLKKIVQ</sequence>
<dbReference type="PANTHER" id="PTHR43685:SF2">
    <property type="entry name" value="GLYCOSYLTRANSFERASE 2-LIKE DOMAIN-CONTAINING PROTEIN"/>
    <property type="match status" value="1"/>
</dbReference>
<evidence type="ECO:0000259" key="1">
    <source>
        <dbReference type="Pfam" id="PF00535"/>
    </source>
</evidence>
<organism evidence="2 3">
    <name type="scientific">Adhaeribacter rhizoryzae</name>
    <dbReference type="NCBI Taxonomy" id="2607907"/>
    <lineage>
        <taxon>Bacteria</taxon>
        <taxon>Pseudomonadati</taxon>
        <taxon>Bacteroidota</taxon>
        <taxon>Cytophagia</taxon>
        <taxon>Cytophagales</taxon>
        <taxon>Hymenobacteraceae</taxon>
        <taxon>Adhaeribacter</taxon>
    </lineage>
</organism>
<dbReference type="EMBL" id="VWSF01000010">
    <property type="protein sequence ID" value="KAA5544755.1"/>
    <property type="molecule type" value="Genomic_DNA"/>
</dbReference>
<dbReference type="InterPro" id="IPR029044">
    <property type="entry name" value="Nucleotide-diphossugar_trans"/>
</dbReference>
<dbReference type="CDD" id="cd00761">
    <property type="entry name" value="Glyco_tranf_GTA_type"/>
    <property type="match status" value="1"/>
</dbReference>
<dbReference type="GO" id="GO:0016740">
    <property type="term" value="F:transferase activity"/>
    <property type="evidence" value="ECO:0007669"/>
    <property type="project" value="UniProtKB-KW"/>
</dbReference>
<dbReference type="PANTHER" id="PTHR43685">
    <property type="entry name" value="GLYCOSYLTRANSFERASE"/>
    <property type="match status" value="1"/>
</dbReference>
<protein>
    <submittedName>
        <fullName evidence="2">Glycosyltransferase family 2 protein</fullName>
    </submittedName>
</protein>